<feature type="transmembrane region" description="Helical" evidence="8">
    <location>
        <begin position="840"/>
        <end position="861"/>
    </location>
</feature>
<dbReference type="InterPro" id="IPR004869">
    <property type="entry name" value="MMPL_dom"/>
</dbReference>
<keyword evidence="3" id="KW-1003">Cell membrane</keyword>
<feature type="transmembrane region" description="Helical" evidence="8">
    <location>
        <begin position="289"/>
        <end position="318"/>
    </location>
</feature>
<comment type="similarity">
    <text evidence="2">Belongs to the resistance-nodulation-cell division (RND) (TC 2.A.6) family. MmpL subfamily.</text>
</comment>
<feature type="transmembrane region" description="Helical" evidence="8">
    <location>
        <begin position="882"/>
        <end position="908"/>
    </location>
</feature>
<dbReference type="InterPro" id="IPR000731">
    <property type="entry name" value="SSD"/>
</dbReference>
<feature type="transmembrane region" description="Helical" evidence="8">
    <location>
        <begin position="382"/>
        <end position="402"/>
    </location>
</feature>
<dbReference type="PANTHER" id="PTHR33406:SF6">
    <property type="entry name" value="MEMBRANE PROTEIN YDGH-RELATED"/>
    <property type="match status" value="1"/>
</dbReference>
<feature type="transmembrane region" description="Helical" evidence="8">
    <location>
        <begin position="330"/>
        <end position="353"/>
    </location>
</feature>
<feature type="transmembrane region" description="Helical" evidence="8">
    <location>
        <begin position="810"/>
        <end position="834"/>
    </location>
</feature>
<evidence type="ECO:0000313" key="11">
    <source>
        <dbReference type="Proteomes" id="UP000051677"/>
    </source>
</evidence>
<gene>
    <name evidence="10" type="ORF">AO501_05505</name>
</gene>
<evidence type="ECO:0000256" key="1">
    <source>
        <dbReference type="ARBA" id="ARBA00004651"/>
    </source>
</evidence>
<evidence type="ECO:0000256" key="7">
    <source>
        <dbReference type="SAM" id="MobiDB-lite"/>
    </source>
</evidence>
<keyword evidence="4 8" id="KW-0812">Transmembrane</keyword>
<evidence type="ECO:0000256" key="2">
    <source>
        <dbReference type="ARBA" id="ARBA00010157"/>
    </source>
</evidence>
<evidence type="ECO:0000259" key="9">
    <source>
        <dbReference type="PROSITE" id="PS50156"/>
    </source>
</evidence>
<keyword evidence="5 8" id="KW-1133">Transmembrane helix</keyword>
<accession>A0A0Q2MMY6</accession>
<evidence type="ECO:0000256" key="6">
    <source>
        <dbReference type="ARBA" id="ARBA00023136"/>
    </source>
</evidence>
<evidence type="ECO:0000313" key="10">
    <source>
        <dbReference type="EMBL" id="KQH81071.1"/>
    </source>
</evidence>
<dbReference type="InterPro" id="IPR004707">
    <property type="entry name" value="MmpL_fam"/>
</dbReference>
<feature type="domain" description="SSD" evidence="9">
    <location>
        <begin position="261"/>
        <end position="352"/>
    </location>
</feature>
<feature type="region of interest" description="Disordered" evidence="7">
    <location>
        <begin position="950"/>
        <end position="971"/>
    </location>
</feature>
<keyword evidence="6 8" id="KW-0472">Membrane</keyword>
<comment type="caution">
    <text evidence="10">The sequence shown here is derived from an EMBL/GenBank/DDBJ whole genome shotgun (WGS) entry which is preliminary data.</text>
</comment>
<proteinExistence type="inferred from homology"/>
<dbReference type="GO" id="GO:0005886">
    <property type="term" value="C:plasma membrane"/>
    <property type="evidence" value="ECO:0007669"/>
    <property type="project" value="UniProtKB-SubCell"/>
</dbReference>
<evidence type="ECO:0000256" key="8">
    <source>
        <dbReference type="SAM" id="Phobius"/>
    </source>
</evidence>
<sequence length="971" mass="103681">MCSSRGRFQTTGIFPRLARLVVRWPWACVVFWVALAAVLSVTLSPLTQVIRERTEEILPRDAPVMVASRQMTAAFREPDSQNMALVVLTNEQGLTPADEGVYRSLVDRLRTDARDVASVHDFIATPALRDVMTSKDHKAWFIPVGVAGQLGSPRSNEAYSRIAETARETVSGSTLTANMTGIAATVSELADIGERDMRVIEITTIAMVLLILFVVYRNVVTMLLPLLTIGVSLVSAQQVVSGLAGVGLGISQQTVVFMTAMMVGAGVDYAVFLISRYHENLRRGMASDAAVAAAITSIGKVVAASAATVAVTFLAMTFTRLQVFSTVGPALAISISIAFLAAMTLLPALLVLAGRRGWAAPRRDHTSRLWRRSGIHIVRRPVAHLVGSLLVLAALAACVPLLRSNYDARTTLPPSAQSNVGYAAMDRHFPPSSITPQYIFVRSPHDLRDTKALADLEQMAQRVSQLPDIEMVRGVTRPTGEPLEQAKLSWQAGEIGRRLSDASSRIAGAGGDLDALTSGARQLADQLTAVHNQVSQAIGRISGLLGELTRMQEQLSGSRPPTDVNAILAQADSVLAGLEASPACHADQVCSNAREQLQRLVALRDNNFGRGVSTQQLRTLLGSAVQTLRALNPTQLQQQLAGLEQGANALANGSQRIAAGVRALTDQTKQLGGSLAEASELLLSMKNNASQPGMSGFYVPPQAMTSSDFQAMASAFVSPDGHSVRYLVQSKLEPFDSKAMDQTTAIADTARSAQSNTSLSDASIAMTGMTPIYTEMRDYYNHDLRFIVVMTIAIVLLILAVLLRAIVAPLYLIATVVISYLPALGIGVIAFQLIGGQDLAWSVPGMAFIVLVAVGADYNLLLISRIRDESPRGLRSGVIRTVGTTGGVITSAGLIFAASMFGMLFGSISTMVQAGFIIGAGLLLDTFLVRTVTVPALAVLMGRGNWWPSRPPPPEKSISTANALRAETQRT</sequence>
<dbReference type="Pfam" id="PF03176">
    <property type="entry name" value="MMPL"/>
    <property type="match status" value="2"/>
</dbReference>
<protein>
    <recommendedName>
        <fullName evidence="9">SSD domain-containing protein</fullName>
    </recommendedName>
</protein>
<dbReference type="AlphaFoldDB" id="A0A0Q2MMY6"/>
<dbReference type="Gene3D" id="1.20.1640.10">
    <property type="entry name" value="Multidrug efflux transporter AcrB transmembrane domain"/>
    <property type="match status" value="2"/>
</dbReference>
<organism evidence="10 11">
    <name type="scientific">Mycobacterium gordonae</name>
    <dbReference type="NCBI Taxonomy" id="1778"/>
    <lineage>
        <taxon>Bacteria</taxon>
        <taxon>Bacillati</taxon>
        <taxon>Actinomycetota</taxon>
        <taxon>Actinomycetes</taxon>
        <taxon>Mycobacteriales</taxon>
        <taxon>Mycobacteriaceae</taxon>
        <taxon>Mycobacterium</taxon>
    </lineage>
</organism>
<dbReference type="PANTHER" id="PTHR33406">
    <property type="entry name" value="MEMBRANE PROTEIN MJ1562-RELATED"/>
    <property type="match status" value="1"/>
</dbReference>
<dbReference type="NCBIfam" id="TIGR00833">
    <property type="entry name" value="actII"/>
    <property type="match status" value="1"/>
</dbReference>
<reference evidence="10 11" key="1">
    <citation type="submission" date="2015-10" db="EMBL/GenBank/DDBJ databases">
        <title>Mycobacterium gordonae draft genome assembly.</title>
        <authorList>
            <person name="Ustinova V."/>
            <person name="Smirnova T."/>
            <person name="Blagodatskikh K."/>
            <person name="Varlamov D."/>
            <person name="Larionova E."/>
            <person name="Chernousova L."/>
        </authorList>
    </citation>
    <scope>NUCLEOTIDE SEQUENCE [LARGE SCALE GENOMIC DNA]</scope>
    <source>
        <strain evidence="10 11">CTRI 14-8773</strain>
    </source>
</reference>
<feature type="transmembrane region" description="Helical" evidence="8">
    <location>
        <begin position="784"/>
        <end position="803"/>
    </location>
</feature>
<comment type="subcellular location">
    <subcellularLocation>
        <location evidence="1">Cell membrane</location>
        <topology evidence="1">Multi-pass membrane protein</topology>
    </subcellularLocation>
</comment>
<name>A0A0Q2MMY6_MYCGO</name>
<dbReference type="PROSITE" id="PS50156">
    <property type="entry name" value="SSD"/>
    <property type="match status" value="1"/>
</dbReference>
<evidence type="ECO:0000256" key="5">
    <source>
        <dbReference type="ARBA" id="ARBA00022989"/>
    </source>
</evidence>
<dbReference type="EMBL" id="LKTM01000001">
    <property type="protein sequence ID" value="KQH81071.1"/>
    <property type="molecule type" value="Genomic_DNA"/>
</dbReference>
<dbReference type="RefSeq" id="WP_055575829.1">
    <property type="nucleotide sequence ID" value="NZ_LKTM01000001.1"/>
</dbReference>
<dbReference type="SUPFAM" id="SSF82866">
    <property type="entry name" value="Multidrug efflux transporter AcrB transmembrane domain"/>
    <property type="match status" value="2"/>
</dbReference>
<feature type="transmembrane region" description="Helical" evidence="8">
    <location>
        <begin position="254"/>
        <end position="277"/>
    </location>
</feature>
<evidence type="ECO:0000256" key="3">
    <source>
        <dbReference type="ARBA" id="ARBA00022475"/>
    </source>
</evidence>
<feature type="transmembrane region" description="Helical" evidence="8">
    <location>
        <begin position="24"/>
        <end position="43"/>
    </location>
</feature>
<dbReference type="InterPro" id="IPR050545">
    <property type="entry name" value="Mycobact_MmpL"/>
</dbReference>
<feature type="transmembrane region" description="Helical" evidence="8">
    <location>
        <begin position="205"/>
        <end position="234"/>
    </location>
</feature>
<evidence type="ECO:0000256" key="4">
    <source>
        <dbReference type="ARBA" id="ARBA00022692"/>
    </source>
</evidence>
<dbReference type="Proteomes" id="UP000051677">
    <property type="component" value="Unassembled WGS sequence"/>
</dbReference>